<dbReference type="Proteomes" id="UP000576082">
    <property type="component" value="Unassembled WGS sequence"/>
</dbReference>
<name>A0A7X9P187_9BACT</name>
<accession>A0A7X9P187</accession>
<comment type="caution">
    <text evidence="1">The sequence shown here is derived from an EMBL/GenBank/DDBJ whole genome shotgun (WGS) entry which is preliminary data.</text>
</comment>
<evidence type="ECO:0008006" key="3">
    <source>
        <dbReference type="Google" id="ProtNLM"/>
    </source>
</evidence>
<proteinExistence type="predicted"/>
<reference evidence="1 2" key="1">
    <citation type="submission" date="2020-04" db="EMBL/GenBank/DDBJ databases">
        <title>Flammeovirga sp. SR4, a novel species isolated from seawater.</title>
        <authorList>
            <person name="Wang X."/>
        </authorList>
    </citation>
    <scope>NUCLEOTIDE SEQUENCE [LARGE SCALE GENOMIC DNA]</scope>
    <source>
        <strain evidence="1 2">ATCC 23126</strain>
    </source>
</reference>
<evidence type="ECO:0000313" key="1">
    <source>
        <dbReference type="EMBL" id="NME66492.1"/>
    </source>
</evidence>
<protein>
    <recommendedName>
        <fullName evidence="3">Outer membrane protein beta-barrel domain-containing protein</fullName>
    </recommendedName>
</protein>
<dbReference type="EMBL" id="JABANE010000002">
    <property type="protein sequence ID" value="NME66492.1"/>
    <property type="molecule type" value="Genomic_DNA"/>
</dbReference>
<keyword evidence="2" id="KW-1185">Reference proteome</keyword>
<dbReference type="RefSeq" id="WP_169654244.1">
    <property type="nucleotide sequence ID" value="NZ_JABANE010000002.1"/>
</dbReference>
<gene>
    <name evidence="1" type="ORF">HHU12_00820</name>
</gene>
<sequence>MLPLFNINFFYDYQFTDKWGIQGDLSLETGTEPYNDGTAAGFFTIISVAPKYYIQDDRISRRGHLKQLYVSTALFGQLDTGKRLDGGSVLNYDLHKVAPFQIYISPQITYRHIGKKGFIYQFLLGYPIGVHTPDHSPYDYDLYQKESFELKFSLGYMIF</sequence>
<dbReference type="AlphaFoldDB" id="A0A7X9P187"/>
<evidence type="ECO:0000313" key="2">
    <source>
        <dbReference type="Proteomes" id="UP000576082"/>
    </source>
</evidence>
<organism evidence="1 2">
    <name type="scientific">Flammeovirga aprica JL-4</name>
    <dbReference type="NCBI Taxonomy" id="694437"/>
    <lineage>
        <taxon>Bacteria</taxon>
        <taxon>Pseudomonadati</taxon>
        <taxon>Bacteroidota</taxon>
        <taxon>Cytophagia</taxon>
        <taxon>Cytophagales</taxon>
        <taxon>Flammeovirgaceae</taxon>
        <taxon>Flammeovirga</taxon>
    </lineage>
</organism>